<dbReference type="PANTHER" id="PTHR32487:SF29">
    <property type="entry name" value="NAD-DEPENDENT EPIMERASE_DEHYDRATASE DOMAIN-CONTAINING PROTEIN"/>
    <property type="match status" value="1"/>
</dbReference>
<dbReference type="InterPro" id="IPR036291">
    <property type="entry name" value="NAD(P)-bd_dom_sf"/>
</dbReference>
<accession>A0A1J7JHJ1</accession>
<dbReference type="OrthoDB" id="1731983at2759"/>
<dbReference type="InParanoid" id="A0A1J7JHJ1"/>
<evidence type="ECO:0000259" key="1">
    <source>
        <dbReference type="Pfam" id="PF22917"/>
    </source>
</evidence>
<reference evidence="2 3" key="1">
    <citation type="submission" date="2016-10" db="EMBL/GenBank/DDBJ databases">
        <title>Draft genome sequence of Coniochaeta ligniaria NRRL30616, a lignocellulolytic fungus for bioabatement of inhibitors in plant biomass hydrolysates.</title>
        <authorList>
            <consortium name="DOE Joint Genome Institute"/>
            <person name="Jimenez D.J."/>
            <person name="Hector R.E."/>
            <person name="Riley R."/>
            <person name="Sun H."/>
            <person name="Grigoriev I.V."/>
            <person name="Van Elsas J.D."/>
            <person name="Nichols N.N."/>
        </authorList>
    </citation>
    <scope>NUCLEOTIDE SEQUENCE [LARGE SCALE GENOMIC DNA]</scope>
    <source>
        <strain evidence="2 3">NRRL 30616</strain>
    </source>
</reference>
<dbReference type="Pfam" id="PF22917">
    <property type="entry name" value="PRISE"/>
    <property type="match status" value="1"/>
</dbReference>
<gene>
    <name evidence="2" type="ORF">CONLIGDRAFT_659085</name>
</gene>
<dbReference type="AlphaFoldDB" id="A0A1J7JHJ1"/>
<keyword evidence="3" id="KW-1185">Reference proteome</keyword>
<dbReference type="Gene3D" id="3.40.50.720">
    <property type="entry name" value="NAD(P)-binding Rossmann-like Domain"/>
    <property type="match status" value="1"/>
</dbReference>
<dbReference type="Proteomes" id="UP000182658">
    <property type="component" value="Unassembled WGS sequence"/>
</dbReference>
<sequence length="428" mass="47878">MAAGQEGCFTIHSEGIYHGLPSFPDTKKGLTALVTGANGISGTHMLRILCKDPNRWEKVYALSRRPPYMELPAQVEHMSVDLLQDSQKVAQQLREKIEKVDYVFFFAYIQPAPKDGGSIWSAAEELVKVNKALLDNFLEGLAEASLIPKRVLLQLGAKYYGIHLGPTKLNHEESNPRVLLQPNFYYDQEDVLMAFCEKHGCGWNTTRPSWIPGVAPDAAMNLAYPLVIYASVQKHLGRRLVFPGDLVCWENPTALSSAMTNAYFSEWAVLTEGARNESFNAMDDSVFTWSGFWPKYAAYFGLAAEGPETAAESDYHEQVIASPPLPRGWGPPVVSRFRFKLAEWAKDPQVVTAWAEIAEAANLSKKDFGDVDRIFGFADAALLTPWPILYSNEKRRKLGYFGYVDSTESMFEVFMEFVDLGMAPPVHL</sequence>
<name>A0A1J7JHJ1_9PEZI</name>
<evidence type="ECO:0000313" key="2">
    <source>
        <dbReference type="EMBL" id="OIW32833.1"/>
    </source>
</evidence>
<evidence type="ECO:0000313" key="3">
    <source>
        <dbReference type="Proteomes" id="UP000182658"/>
    </source>
</evidence>
<protein>
    <recommendedName>
        <fullName evidence="1">PRISE-like Rossmann-fold domain-containing protein</fullName>
    </recommendedName>
</protein>
<dbReference type="STRING" id="1408157.A0A1J7JHJ1"/>
<dbReference type="SUPFAM" id="SSF51735">
    <property type="entry name" value="NAD(P)-binding Rossmann-fold domains"/>
    <property type="match status" value="1"/>
</dbReference>
<proteinExistence type="predicted"/>
<feature type="domain" description="PRISE-like Rossmann-fold" evidence="1">
    <location>
        <begin position="32"/>
        <end position="304"/>
    </location>
</feature>
<dbReference type="EMBL" id="KV875094">
    <property type="protein sequence ID" value="OIW32833.1"/>
    <property type="molecule type" value="Genomic_DNA"/>
</dbReference>
<dbReference type="CDD" id="cd08948">
    <property type="entry name" value="5beta-POR_like_SDR_a"/>
    <property type="match status" value="1"/>
</dbReference>
<dbReference type="PANTHER" id="PTHR32487">
    <property type="entry name" value="3-OXO-DELTA(4,5)-STEROID 5-BETA-REDUCTASE"/>
    <property type="match status" value="1"/>
</dbReference>
<dbReference type="InterPro" id="IPR055222">
    <property type="entry name" value="PRISE-like_Rossmann-fold"/>
</dbReference>
<organism evidence="2 3">
    <name type="scientific">Coniochaeta ligniaria NRRL 30616</name>
    <dbReference type="NCBI Taxonomy" id="1408157"/>
    <lineage>
        <taxon>Eukaryota</taxon>
        <taxon>Fungi</taxon>
        <taxon>Dikarya</taxon>
        <taxon>Ascomycota</taxon>
        <taxon>Pezizomycotina</taxon>
        <taxon>Sordariomycetes</taxon>
        <taxon>Sordariomycetidae</taxon>
        <taxon>Coniochaetales</taxon>
        <taxon>Coniochaetaceae</taxon>
        <taxon>Coniochaeta</taxon>
    </lineage>
</organism>